<dbReference type="SUPFAM" id="SSF52540">
    <property type="entry name" value="P-loop containing nucleoside triphosphate hydrolases"/>
    <property type="match status" value="1"/>
</dbReference>
<dbReference type="GO" id="GO:0003924">
    <property type="term" value="F:GTPase activity"/>
    <property type="evidence" value="ECO:0007669"/>
    <property type="project" value="InterPro"/>
</dbReference>
<reference evidence="5" key="1">
    <citation type="submission" date="2022-08" db="EMBL/GenBank/DDBJ databases">
        <title>Genome sequencing of akame (Lates japonicus).</title>
        <authorList>
            <person name="Hashiguchi Y."/>
            <person name="Takahashi H."/>
        </authorList>
    </citation>
    <scope>NUCLEOTIDE SEQUENCE</scope>
    <source>
        <strain evidence="5">Kochi</strain>
    </source>
</reference>
<dbReference type="PROSITE" id="PS51722">
    <property type="entry name" value="G_TR_2"/>
    <property type="match status" value="1"/>
</dbReference>
<dbReference type="InterPro" id="IPR050100">
    <property type="entry name" value="TRAFAC_GTPase_members"/>
</dbReference>
<dbReference type="InterPro" id="IPR000795">
    <property type="entry name" value="T_Tr_GTP-bd_dom"/>
</dbReference>
<dbReference type="EMBL" id="BRZM01000020">
    <property type="protein sequence ID" value="GLD54612.1"/>
    <property type="molecule type" value="Genomic_DNA"/>
</dbReference>
<dbReference type="InterPro" id="IPR027417">
    <property type="entry name" value="P-loop_NTPase"/>
</dbReference>
<dbReference type="Gene3D" id="3.40.50.300">
    <property type="entry name" value="P-loop containing nucleotide triphosphate hydrolases"/>
    <property type="match status" value="1"/>
</dbReference>
<dbReference type="Proteomes" id="UP001279410">
    <property type="component" value="Unassembled WGS sequence"/>
</dbReference>
<evidence type="ECO:0000256" key="2">
    <source>
        <dbReference type="ARBA" id="ARBA00022741"/>
    </source>
</evidence>
<dbReference type="InterPro" id="IPR031157">
    <property type="entry name" value="G_TR_CS"/>
</dbReference>
<evidence type="ECO:0000256" key="1">
    <source>
        <dbReference type="ARBA" id="ARBA00022490"/>
    </source>
</evidence>
<feature type="domain" description="Tr-type G" evidence="4">
    <location>
        <begin position="5"/>
        <end position="200"/>
    </location>
</feature>
<accession>A0AAD3MH45</accession>
<dbReference type="GO" id="GO:0005525">
    <property type="term" value="F:GTP binding"/>
    <property type="evidence" value="ECO:0007669"/>
    <property type="project" value="UniProtKB-KW"/>
</dbReference>
<evidence type="ECO:0000259" key="4">
    <source>
        <dbReference type="PROSITE" id="PS51722"/>
    </source>
</evidence>
<organism evidence="5 6">
    <name type="scientific">Lates japonicus</name>
    <name type="common">Japanese lates</name>
    <dbReference type="NCBI Taxonomy" id="270547"/>
    <lineage>
        <taxon>Eukaryota</taxon>
        <taxon>Metazoa</taxon>
        <taxon>Chordata</taxon>
        <taxon>Craniata</taxon>
        <taxon>Vertebrata</taxon>
        <taxon>Euteleostomi</taxon>
        <taxon>Actinopterygii</taxon>
        <taxon>Neopterygii</taxon>
        <taxon>Teleostei</taxon>
        <taxon>Neoteleostei</taxon>
        <taxon>Acanthomorphata</taxon>
        <taxon>Carangaria</taxon>
        <taxon>Carangaria incertae sedis</taxon>
        <taxon>Centropomidae</taxon>
        <taxon>Lates</taxon>
    </lineage>
</organism>
<keyword evidence="5" id="KW-0251">Elongation factor</keyword>
<dbReference type="FunFam" id="3.40.50.300:FF:000255">
    <property type="entry name" value="Elongation factor 1-alpha"/>
    <property type="match status" value="1"/>
</dbReference>
<dbReference type="AlphaFoldDB" id="A0AAD3MH45"/>
<keyword evidence="2" id="KW-0547">Nucleotide-binding</keyword>
<keyword evidence="3" id="KW-0342">GTP-binding</keyword>
<proteinExistence type="predicted"/>
<dbReference type="PRINTS" id="PR00315">
    <property type="entry name" value="ELONGATNFCT"/>
</dbReference>
<comment type="caution">
    <text evidence="5">The sequence shown here is derived from an EMBL/GenBank/DDBJ whole genome shotgun (WGS) entry which is preliminary data.</text>
</comment>
<dbReference type="CDD" id="cd01883">
    <property type="entry name" value="EF1_alpha"/>
    <property type="match status" value="1"/>
</dbReference>
<protein>
    <submittedName>
        <fullName evidence="5">Elongation factor 1-alpha-like protein</fullName>
    </submittedName>
</protein>
<evidence type="ECO:0000256" key="3">
    <source>
        <dbReference type="ARBA" id="ARBA00023134"/>
    </source>
</evidence>
<name>A0AAD3MH45_LATJO</name>
<evidence type="ECO:0000313" key="6">
    <source>
        <dbReference type="Proteomes" id="UP001279410"/>
    </source>
</evidence>
<sequence>MAKEKTHVNVVVIGHVDSGKSTTTGHLVYKCGGIDQRRLEKFEKAASQMGKSSFKFAWVLDKLKAERERGITIDISLLKFNTQKYTMTIIDAPGHRDFIKNMITGTSQADVALLVVSAAKGEFEAGVSRSGQTREHALLAYTLGVKQIIVCVNKMDLTEPPYSQRRFDEVVRGVSGFLKKIGYDPTTDVYKVEVQGVAGLCQWARLKLASSSGALIPDVLPAKLTAEVKSVRYHQGLQAALPGHSVGFNIKSSQEPAAWGRGPAAAGPSVRRRSFGLKEADLEIRIDTMATKKRAG</sequence>
<keyword evidence="5" id="KW-0648">Protein biosynthesis</keyword>
<keyword evidence="6" id="KW-1185">Reference proteome</keyword>
<dbReference type="Pfam" id="PF00009">
    <property type="entry name" value="GTP_EFTU"/>
    <property type="match status" value="1"/>
</dbReference>
<evidence type="ECO:0000313" key="5">
    <source>
        <dbReference type="EMBL" id="GLD54612.1"/>
    </source>
</evidence>
<gene>
    <name evidence="5" type="ORF">AKAME5_000720600</name>
</gene>
<keyword evidence="1" id="KW-0963">Cytoplasm</keyword>
<dbReference type="PANTHER" id="PTHR23115">
    <property type="entry name" value="TRANSLATION FACTOR"/>
    <property type="match status" value="1"/>
</dbReference>
<dbReference type="PROSITE" id="PS00301">
    <property type="entry name" value="G_TR_1"/>
    <property type="match status" value="1"/>
</dbReference>
<dbReference type="GO" id="GO:0003746">
    <property type="term" value="F:translation elongation factor activity"/>
    <property type="evidence" value="ECO:0007669"/>
    <property type="project" value="UniProtKB-KW"/>
</dbReference>